<comment type="similarity">
    <text evidence="1 6">Belongs to the copper transporter (Ctr) (TC 1.A.56) family. SLC31A subfamily.</text>
</comment>
<dbReference type="Pfam" id="PF04145">
    <property type="entry name" value="Ctr"/>
    <property type="match status" value="1"/>
</dbReference>
<evidence type="ECO:0000256" key="4">
    <source>
        <dbReference type="ARBA" id="ARBA00022989"/>
    </source>
</evidence>
<feature type="transmembrane region" description="Helical" evidence="6">
    <location>
        <begin position="83"/>
        <end position="102"/>
    </location>
</feature>
<accession>A0AA36A064</accession>
<comment type="subcellular location">
    <subcellularLocation>
        <location evidence="6">Membrane</location>
        <topology evidence="6">Multi-pass membrane protein</topology>
    </subcellularLocation>
</comment>
<name>A0AA36A064_LACSI</name>
<keyword evidence="6" id="KW-0813">Transport</keyword>
<dbReference type="PANTHER" id="PTHR33116">
    <property type="entry name" value="REVERSE TRANSCRIPTASE ZINC-BINDING DOMAIN-CONTAINING PROTEIN-RELATED-RELATED"/>
    <property type="match status" value="1"/>
</dbReference>
<gene>
    <name evidence="7" type="ORF">LSALG_LOCUS39940</name>
</gene>
<evidence type="ECO:0000313" key="8">
    <source>
        <dbReference type="Proteomes" id="UP001177003"/>
    </source>
</evidence>
<keyword evidence="4 6" id="KW-1133">Transmembrane helix</keyword>
<keyword evidence="5 6" id="KW-0472">Membrane</keyword>
<sequence>MHMTFFWGKDVEILFNDWPNGKLGMYILALAFLFVLAVAIEFFSVFTTINSRPYTIVGGLTQAFVYGLRMTLAYLVMLSVMSYNLGVFIVVVVGHTTGFFLMNNSNVILWETYPNQSRSHSLPTYYFSLFKPPTCVIDNLEKIRRRFLWGDSENVSKIHWISWDKVLASKQLGGLGVGSLTAQNDALLLKWWWRLKNEDHSLWCEVIKSIHNLHNNKSVTQIAKNLSMVLGVTLLRSPIAATAAHRIPFSEYIQ</sequence>
<feature type="transmembrane region" description="Helical" evidence="6">
    <location>
        <begin position="23"/>
        <end position="43"/>
    </location>
</feature>
<evidence type="ECO:0000256" key="6">
    <source>
        <dbReference type="RuleBase" id="RU367022"/>
    </source>
</evidence>
<organism evidence="7 8">
    <name type="scientific">Lactuca saligna</name>
    <name type="common">Willowleaf lettuce</name>
    <dbReference type="NCBI Taxonomy" id="75948"/>
    <lineage>
        <taxon>Eukaryota</taxon>
        <taxon>Viridiplantae</taxon>
        <taxon>Streptophyta</taxon>
        <taxon>Embryophyta</taxon>
        <taxon>Tracheophyta</taxon>
        <taxon>Spermatophyta</taxon>
        <taxon>Magnoliopsida</taxon>
        <taxon>eudicotyledons</taxon>
        <taxon>Gunneridae</taxon>
        <taxon>Pentapetalae</taxon>
        <taxon>asterids</taxon>
        <taxon>campanulids</taxon>
        <taxon>Asterales</taxon>
        <taxon>Asteraceae</taxon>
        <taxon>Cichorioideae</taxon>
        <taxon>Cichorieae</taxon>
        <taxon>Lactucinae</taxon>
        <taxon>Lactuca</taxon>
    </lineage>
</organism>
<dbReference type="InterPro" id="IPR007274">
    <property type="entry name" value="Cop_transporter"/>
</dbReference>
<evidence type="ECO:0000256" key="5">
    <source>
        <dbReference type="ARBA" id="ARBA00023136"/>
    </source>
</evidence>
<dbReference type="AlphaFoldDB" id="A0AA36A064"/>
<keyword evidence="3 6" id="KW-0187">Copper transport</keyword>
<evidence type="ECO:0000256" key="2">
    <source>
        <dbReference type="ARBA" id="ARBA00022692"/>
    </source>
</evidence>
<evidence type="ECO:0000313" key="7">
    <source>
        <dbReference type="EMBL" id="CAI9301381.1"/>
    </source>
</evidence>
<protein>
    <recommendedName>
        <fullName evidence="6">Copper transport protein</fullName>
    </recommendedName>
</protein>
<dbReference type="GO" id="GO:0005375">
    <property type="term" value="F:copper ion transmembrane transporter activity"/>
    <property type="evidence" value="ECO:0007669"/>
    <property type="project" value="UniProtKB-UniRule"/>
</dbReference>
<keyword evidence="8" id="KW-1185">Reference proteome</keyword>
<keyword evidence="2 6" id="KW-0812">Transmembrane</keyword>
<keyword evidence="6" id="KW-0406">Ion transport</keyword>
<dbReference type="PANTHER" id="PTHR33116:SF79">
    <property type="entry name" value="REVERSE TRANSCRIPTASE DOMAIN, ZINC FINGER, CCHC-TYPE-RELATED"/>
    <property type="match status" value="1"/>
</dbReference>
<reference evidence="7" key="1">
    <citation type="submission" date="2023-04" db="EMBL/GenBank/DDBJ databases">
        <authorList>
            <person name="Vijverberg K."/>
            <person name="Xiong W."/>
            <person name="Schranz E."/>
        </authorList>
    </citation>
    <scope>NUCLEOTIDE SEQUENCE</scope>
</reference>
<proteinExistence type="inferred from homology"/>
<dbReference type="Proteomes" id="UP001177003">
    <property type="component" value="Chromosome 9"/>
</dbReference>
<evidence type="ECO:0000256" key="1">
    <source>
        <dbReference type="ARBA" id="ARBA00006921"/>
    </source>
</evidence>
<keyword evidence="6" id="KW-0186">Copper</keyword>
<dbReference type="EMBL" id="OX465085">
    <property type="protein sequence ID" value="CAI9301381.1"/>
    <property type="molecule type" value="Genomic_DNA"/>
</dbReference>
<dbReference type="GO" id="GO:0016020">
    <property type="term" value="C:membrane"/>
    <property type="evidence" value="ECO:0007669"/>
    <property type="project" value="UniProtKB-SubCell"/>
</dbReference>
<evidence type="ECO:0000256" key="3">
    <source>
        <dbReference type="ARBA" id="ARBA00022796"/>
    </source>
</evidence>